<keyword evidence="1" id="KW-1133">Transmembrane helix</keyword>
<dbReference type="RefSeq" id="WP_179768408.1">
    <property type="nucleotide sequence ID" value="NZ_JACCFO010000001.1"/>
</dbReference>
<feature type="transmembrane region" description="Helical" evidence="1">
    <location>
        <begin position="54"/>
        <end position="70"/>
    </location>
</feature>
<sequence>MRDRQAGARGFVAGVVLAGAAAMAAVGAWCRVDPAGFAQWAGWPEHEHFLHDAGVFQIAIGLMMAAAVWWRDVVAVALAGFVFTNAFHALNHHLDREQGGHASDPLILLAFALVGGCALAVHLRRRRTPEHGEAAA</sequence>
<dbReference type="AlphaFoldDB" id="A0A853BNS0"/>
<dbReference type="Proteomes" id="UP000575985">
    <property type="component" value="Unassembled WGS sequence"/>
</dbReference>
<organism evidence="2 3">
    <name type="scientific">Streptomonospora nanhaiensis</name>
    <dbReference type="NCBI Taxonomy" id="1323731"/>
    <lineage>
        <taxon>Bacteria</taxon>
        <taxon>Bacillati</taxon>
        <taxon>Actinomycetota</taxon>
        <taxon>Actinomycetes</taxon>
        <taxon>Streptosporangiales</taxon>
        <taxon>Nocardiopsidaceae</taxon>
        <taxon>Streptomonospora</taxon>
    </lineage>
</organism>
<protein>
    <submittedName>
        <fullName evidence="2">Putative anti-sigma-YlaC factor YlaD</fullName>
    </submittedName>
</protein>
<accession>A0A853BNS0</accession>
<reference evidence="2 3" key="1">
    <citation type="submission" date="2020-07" db="EMBL/GenBank/DDBJ databases">
        <title>Sequencing the genomes of 1000 actinobacteria strains.</title>
        <authorList>
            <person name="Klenk H.-P."/>
        </authorList>
    </citation>
    <scope>NUCLEOTIDE SEQUENCE [LARGE SCALE GENOMIC DNA]</scope>
    <source>
        <strain evidence="2 3">DSM 45927</strain>
    </source>
</reference>
<feature type="transmembrane region" description="Helical" evidence="1">
    <location>
        <begin position="75"/>
        <end position="94"/>
    </location>
</feature>
<evidence type="ECO:0000256" key="1">
    <source>
        <dbReference type="SAM" id="Phobius"/>
    </source>
</evidence>
<keyword evidence="1" id="KW-0812">Transmembrane</keyword>
<keyword evidence="3" id="KW-1185">Reference proteome</keyword>
<keyword evidence="1" id="KW-0472">Membrane</keyword>
<comment type="caution">
    <text evidence="2">The sequence shown here is derived from an EMBL/GenBank/DDBJ whole genome shotgun (WGS) entry which is preliminary data.</text>
</comment>
<feature type="transmembrane region" description="Helical" evidence="1">
    <location>
        <begin position="106"/>
        <end position="123"/>
    </location>
</feature>
<evidence type="ECO:0000313" key="3">
    <source>
        <dbReference type="Proteomes" id="UP000575985"/>
    </source>
</evidence>
<name>A0A853BNS0_9ACTN</name>
<dbReference type="EMBL" id="JACCFO010000001">
    <property type="protein sequence ID" value="NYI97108.1"/>
    <property type="molecule type" value="Genomic_DNA"/>
</dbReference>
<proteinExistence type="predicted"/>
<evidence type="ECO:0000313" key="2">
    <source>
        <dbReference type="EMBL" id="NYI97108.1"/>
    </source>
</evidence>
<gene>
    <name evidence="2" type="ORF">HNR12_003385</name>
</gene>